<keyword evidence="5" id="KW-1185">Reference proteome</keyword>
<protein>
    <submittedName>
        <fullName evidence="4">NAD(P)H-dependent oxidoreductase</fullName>
    </submittedName>
</protein>
<dbReference type="SUPFAM" id="SSF52218">
    <property type="entry name" value="Flavoproteins"/>
    <property type="match status" value="1"/>
</dbReference>
<dbReference type="AlphaFoldDB" id="A0A853FTC6"/>
<name>A0A853FTC6_9BURK</name>
<reference evidence="4 5" key="1">
    <citation type="submission" date="2020-07" db="EMBL/GenBank/DDBJ databases">
        <title>Taxonomic revisions and descriptions of new bacterial species based on genomic comparisons in the high-G+C-content subgroup of the family Alcaligenaceae.</title>
        <authorList>
            <person name="Szabo A."/>
            <person name="Felfoldi T."/>
        </authorList>
    </citation>
    <scope>NUCLEOTIDE SEQUENCE [LARGE SCALE GENOMIC DNA]</scope>
    <source>
        <strain evidence="4 5">LMG 24012</strain>
    </source>
</reference>
<gene>
    <name evidence="4" type="ORF">H0A72_07540</name>
</gene>
<organism evidence="4 5">
    <name type="scientific">Parapusillimonas granuli</name>
    <dbReference type="NCBI Taxonomy" id="380911"/>
    <lineage>
        <taxon>Bacteria</taxon>
        <taxon>Pseudomonadati</taxon>
        <taxon>Pseudomonadota</taxon>
        <taxon>Betaproteobacteria</taxon>
        <taxon>Burkholderiales</taxon>
        <taxon>Alcaligenaceae</taxon>
        <taxon>Parapusillimonas</taxon>
    </lineage>
</organism>
<evidence type="ECO:0000313" key="4">
    <source>
        <dbReference type="EMBL" id="NYT49164.1"/>
    </source>
</evidence>
<keyword evidence="2" id="KW-0560">Oxidoreductase</keyword>
<accession>A0A853FTC6</accession>
<dbReference type="PANTHER" id="PTHR10204:SF34">
    <property type="entry name" value="NAD(P)H DEHYDROGENASE [QUINONE] 1 ISOFORM 1"/>
    <property type="match status" value="1"/>
</dbReference>
<sequence length="159" mass="17723">MVTCHTIARHTGFELNNIQRHRAAGSAAITYRVFVSGEIYGGKRFYDRGGLTGRRALAAITLGGQAHMFGEDGMHGPLEEVMLRPFLQGTLASTGLDVLPPFIGWHIPYISDEARREIMESWRKRIRSINADAPLQFPSLNDFDEKLRPLKAGKDSLTV</sequence>
<dbReference type="Proteomes" id="UP000559809">
    <property type="component" value="Unassembled WGS sequence"/>
</dbReference>
<dbReference type="InterPro" id="IPR051545">
    <property type="entry name" value="NAD(P)H_dehydrogenase_qn"/>
</dbReference>
<dbReference type="InterPro" id="IPR003680">
    <property type="entry name" value="Flavodoxin_fold"/>
</dbReference>
<feature type="domain" description="Flavodoxin-like fold" evidence="3">
    <location>
        <begin position="32"/>
        <end position="125"/>
    </location>
</feature>
<proteinExistence type="inferred from homology"/>
<evidence type="ECO:0000256" key="2">
    <source>
        <dbReference type="ARBA" id="ARBA00023002"/>
    </source>
</evidence>
<comment type="similarity">
    <text evidence="1">Belongs to the NAD(P)H dehydrogenase (quinone) family.</text>
</comment>
<dbReference type="RefSeq" id="WP_180154445.1">
    <property type="nucleotide sequence ID" value="NZ_JACCEM010000003.1"/>
</dbReference>
<dbReference type="EMBL" id="JACCEM010000003">
    <property type="protein sequence ID" value="NYT49164.1"/>
    <property type="molecule type" value="Genomic_DNA"/>
</dbReference>
<comment type="caution">
    <text evidence="4">The sequence shown here is derived from an EMBL/GenBank/DDBJ whole genome shotgun (WGS) entry which is preliminary data.</text>
</comment>
<dbReference type="PANTHER" id="PTHR10204">
    <property type="entry name" value="NAD P H OXIDOREDUCTASE-RELATED"/>
    <property type="match status" value="1"/>
</dbReference>
<dbReference type="InterPro" id="IPR029039">
    <property type="entry name" value="Flavoprotein-like_sf"/>
</dbReference>
<dbReference type="GO" id="GO:0003955">
    <property type="term" value="F:NAD(P)H dehydrogenase (quinone) activity"/>
    <property type="evidence" value="ECO:0007669"/>
    <property type="project" value="TreeGrafter"/>
</dbReference>
<evidence type="ECO:0000259" key="3">
    <source>
        <dbReference type="Pfam" id="PF02525"/>
    </source>
</evidence>
<evidence type="ECO:0000256" key="1">
    <source>
        <dbReference type="ARBA" id="ARBA00006252"/>
    </source>
</evidence>
<dbReference type="GO" id="GO:0005829">
    <property type="term" value="C:cytosol"/>
    <property type="evidence" value="ECO:0007669"/>
    <property type="project" value="TreeGrafter"/>
</dbReference>
<evidence type="ECO:0000313" key="5">
    <source>
        <dbReference type="Proteomes" id="UP000559809"/>
    </source>
</evidence>
<dbReference type="Pfam" id="PF02525">
    <property type="entry name" value="Flavodoxin_2"/>
    <property type="match status" value="1"/>
</dbReference>
<dbReference type="Gene3D" id="3.40.50.360">
    <property type="match status" value="1"/>
</dbReference>